<dbReference type="AlphaFoldDB" id="A0A444FA89"/>
<organism evidence="2 3">
    <name type="scientific">Ensete ventricosum</name>
    <name type="common">Abyssinian banana</name>
    <name type="synonym">Musa ensete</name>
    <dbReference type="NCBI Taxonomy" id="4639"/>
    <lineage>
        <taxon>Eukaryota</taxon>
        <taxon>Viridiplantae</taxon>
        <taxon>Streptophyta</taxon>
        <taxon>Embryophyta</taxon>
        <taxon>Tracheophyta</taxon>
        <taxon>Spermatophyta</taxon>
        <taxon>Magnoliopsida</taxon>
        <taxon>Liliopsida</taxon>
        <taxon>Zingiberales</taxon>
        <taxon>Musaceae</taxon>
        <taxon>Ensete</taxon>
    </lineage>
</organism>
<name>A0A444FA89_ENSVE</name>
<feature type="region of interest" description="Disordered" evidence="1">
    <location>
        <begin position="1"/>
        <end position="21"/>
    </location>
</feature>
<comment type="caution">
    <text evidence="2">The sequence shown here is derived from an EMBL/GenBank/DDBJ whole genome shotgun (WGS) entry which is preliminary data.</text>
</comment>
<accession>A0A444FA89</accession>
<reference evidence="2 3" key="1">
    <citation type="journal article" date="2014" name="Agronomy (Basel)">
        <title>A Draft Genome Sequence for Ensete ventricosum, the Drought-Tolerant Tree Against Hunger.</title>
        <authorList>
            <person name="Harrison J."/>
            <person name="Moore K.A."/>
            <person name="Paszkiewicz K."/>
            <person name="Jones T."/>
            <person name="Grant M."/>
            <person name="Ambacheew D."/>
            <person name="Muzemil S."/>
            <person name="Studholme D.J."/>
        </authorList>
    </citation>
    <scope>NUCLEOTIDE SEQUENCE [LARGE SCALE GENOMIC DNA]</scope>
</reference>
<feature type="compositionally biased region" description="Gly residues" evidence="1">
    <location>
        <begin position="1"/>
        <end position="13"/>
    </location>
</feature>
<evidence type="ECO:0000313" key="2">
    <source>
        <dbReference type="EMBL" id="RRT40125.1"/>
    </source>
</evidence>
<dbReference type="Proteomes" id="UP000287651">
    <property type="component" value="Unassembled WGS sequence"/>
</dbReference>
<evidence type="ECO:0000313" key="3">
    <source>
        <dbReference type="Proteomes" id="UP000287651"/>
    </source>
</evidence>
<proteinExistence type="predicted"/>
<sequence length="92" mass="9830">MEIAGAGTGGAAGGVADPNRNVLHDPSKLHLEVLFILSQQRSALSILHDRAIPSTSRHRRIGGNNCLRSHRDQLEVATASAVIPRPAGHRRV</sequence>
<gene>
    <name evidence="2" type="ORF">B296_00047429</name>
</gene>
<protein>
    <submittedName>
        <fullName evidence="2">Uncharacterized protein</fullName>
    </submittedName>
</protein>
<dbReference type="EMBL" id="AMZH03019630">
    <property type="protein sequence ID" value="RRT40125.1"/>
    <property type="molecule type" value="Genomic_DNA"/>
</dbReference>
<evidence type="ECO:0000256" key="1">
    <source>
        <dbReference type="SAM" id="MobiDB-lite"/>
    </source>
</evidence>